<keyword evidence="3" id="KW-1185">Reference proteome</keyword>
<evidence type="ECO:0000313" key="3">
    <source>
        <dbReference type="Proteomes" id="UP000027265"/>
    </source>
</evidence>
<feature type="compositionally biased region" description="Polar residues" evidence="1">
    <location>
        <begin position="887"/>
        <end position="900"/>
    </location>
</feature>
<dbReference type="STRING" id="933084.A0A067PSP1"/>
<feature type="compositionally biased region" description="Basic and acidic residues" evidence="1">
    <location>
        <begin position="981"/>
        <end position="994"/>
    </location>
</feature>
<evidence type="ECO:0000256" key="1">
    <source>
        <dbReference type="SAM" id="MobiDB-lite"/>
    </source>
</evidence>
<feature type="compositionally biased region" description="Pro residues" evidence="1">
    <location>
        <begin position="477"/>
        <end position="486"/>
    </location>
</feature>
<accession>A0A067PSP1</accession>
<gene>
    <name evidence="2" type="ORF">JAAARDRAFT_207297</name>
</gene>
<feature type="region of interest" description="Disordered" evidence="1">
    <location>
        <begin position="736"/>
        <end position="799"/>
    </location>
</feature>
<sequence length="1483" mass="162843">MSGLKAAFNALKKAFPKAKVQKEVTDTIDHLGTSLKLLAAASVSARELEQLAARLRGPLLPLYDCLAEPTLRFSAAIFEEVCKTKVRETAKNEDIKGRWENVARSILSGVLDFCEGSNNAKTKDVIAASFYGILCQLCLPYSEASLFKLSASLRLAAYTLLVESCQGHPKNQDNLRQPRLLGGERLGFVLYHTKEFLVLESLLCLFAGLTPKGDGGRKDNTWIRQVWLSGAPKALQPCGNAVLSLLADKHPHNWEDKVVDSLARCDLSFPQAFNLSVVYACGVRFPQPTDSDRLYIDKTCFLANKKVADNVYESVQVELLSMQEIKLSTAPLTTRVDIRLSHPPSVGETEMNLPKFTPLTMNFDLQNHLVERFLETLEARGLVDRIVRQKTKPVRVSLSQVSTLLEFDSDGKPIAEPAEKAVKVTTMYNANESSDDLSLVHDGPFEEPIVVSEQPKPNTSKRPAHPDHWPDAVAPTPTAPPSPISGPPKNKALSPTATTGPMAHPPSLGRTHTQIIRDAVFGVSDEEPSDISDADAGSWNPAKEGKTTGKSEPCLQQAPKSVQVTDSESKSAPKGSKLDAGRHARRVVYSDNDNEEQPPTRLAPIKKKRAVLEDSESDGDAHVTLVAPVPKPAGRLQGLKKEQASDLARVSTSAGDTRMTGILPLQSILTNDDLHPDLPPRDLDDNYLPADDSMNSAVSTPKKASRSATRPPVFAAPREPIAAIAVDPIVAKNQLPPPSNRGVLEPSALSHQSRPPSVACGQSPKGDTAAKTRNKNLNVGQVTEGQRRSPLRSPKRKIGALDEDDGRNFIIDVLIKEVERPTKRLRERIALPPKPTVPRTRKVTEVFRSTSNAATARSTKKYGNRAKQDRTASPDTCSDFDDLPTLNGISVVSKHPSSPLSRRAGPKTTDAARKAPPAEKTSGRTTRSAAMKDRNNNPAPLPPIATVKPEKEKSKSKKRVKQVAEPLEEGVEGVGGQDSRLVVRNESSHVTKDDVVKKVQADRIETISIVEDTTRGSTSDKAEKCKRDKKAAWESPDFMDKAQVQPKTSLESSETVSGSKPQPSTPLPVEDDFDELYLDVAERDFLNLPTSPTKFAAENRQRIEKVDGFAENPLDEYDLRGPPIEVTAEATAFTKPSKILETKPKPVISFLPTTRPSTPPRQRDVDMIDLTQDSPFKPAIKKPVPKPKRSTVTFDAAPPMPPMPVTAIMNRAVLDKSPFRTSLEGSPPINPGRAQDLCSGSPSNDLTLVFSPACKPSSPLVSTKIEIGKPTVLRMKSPGEQPHVRVTFAPIVKEEPTSPFGLKKGYLSAGKLQQSSIVPIVQRKQKRRQFIRHEDIEDQDDDLLDRRATHESRDASIEDLADVLNEINEVLLRKVTRKVEGAKTNVRMARDRLFADAAADLQAMRNESIGHFNRFVDLESEYAEYGRKFTNEYEDLLKVNQEICGQLRRTIQDHDRKSLVKAMPKTLSAPLPTICQRLRAQGY</sequence>
<feature type="compositionally biased region" description="Basic residues" evidence="1">
    <location>
        <begin position="1179"/>
        <end position="1189"/>
    </location>
</feature>
<feature type="region of interest" description="Disordered" evidence="1">
    <location>
        <begin position="450"/>
        <end position="509"/>
    </location>
</feature>
<feature type="region of interest" description="Disordered" evidence="1">
    <location>
        <begin position="670"/>
        <end position="711"/>
    </location>
</feature>
<feature type="region of interest" description="Disordered" evidence="1">
    <location>
        <begin position="525"/>
        <end position="623"/>
    </location>
</feature>
<feature type="compositionally biased region" description="Basic residues" evidence="1">
    <location>
        <begin position="789"/>
        <end position="798"/>
    </location>
</feature>
<feature type="region of interest" description="Disordered" evidence="1">
    <location>
        <begin position="1175"/>
        <end position="1198"/>
    </location>
</feature>
<dbReference type="InParanoid" id="A0A067PSP1"/>
<organism evidence="2 3">
    <name type="scientific">Jaapia argillacea MUCL 33604</name>
    <dbReference type="NCBI Taxonomy" id="933084"/>
    <lineage>
        <taxon>Eukaryota</taxon>
        <taxon>Fungi</taxon>
        <taxon>Dikarya</taxon>
        <taxon>Basidiomycota</taxon>
        <taxon>Agaricomycotina</taxon>
        <taxon>Agaricomycetes</taxon>
        <taxon>Agaricomycetidae</taxon>
        <taxon>Jaapiales</taxon>
        <taxon>Jaapiaceae</taxon>
        <taxon>Jaapia</taxon>
    </lineage>
</organism>
<proteinExistence type="predicted"/>
<feature type="compositionally biased region" description="Polar residues" evidence="1">
    <location>
        <begin position="1045"/>
        <end position="1062"/>
    </location>
</feature>
<feature type="compositionally biased region" description="Polar residues" evidence="1">
    <location>
        <begin position="848"/>
        <end position="857"/>
    </location>
</feature>
<feature type="region of interest" description="Disordered" evidence="1">
    <location>
        <begin position="848"/>
        <end position="994"/>
    </location>
</feature>
<feature type="compositionally biased region" description="Polar residues" evidence="1">
    <location>
        <begin position="775"/>
        <end position="784"/>
    </location>
</feature>
<dbReference type="EMBL" id="KL197719">
    <property type="protein sequence ID" value="KDQ57838.1"/>
    <property type="molecule type" value="Genomic_DNA"/>
</dbReference>
<dbReference type="HOGENOM" id="CLU_262735_0_0_1"/>
<feature type="compositionally biased region" description="Basic and acidic residues" evidence="1">
    <location>
        <begin position="1012"/>
        <end position="1032"/>
    </location>
</feature>
<dbReference type="OrthoDB" id="3270368at2759"/>
<protein>
    <submittedName>
        <fullName evidence="2">Uncharacterized protein</fullName>
    </submittedName>
</protein>
<feature type="region of interest" description="Disordered" evidence="1">
    <location>
        <begin position="1012"/>
        <end position="1070"/>
    </location>
</feature>
<dbReference type="Proteomes" id="UP000027265">
    <property type="component" value="Unassembled WGS sequence"/>
</dbReference>
<feature type="compositionally biased region" description="Basic and acidic residues" evidence="1">
    <location>
        <begin position="567"/>
        <end position="582"/>
    </location>
</feature>
<reference evidence="3" key="1">
    <citation type="journal article" date="2014" name="Proc. Natl. Acad. Sci. U.S.A.">
        <title>Extensive sampling of basidiomycete genomes demonstrates inadequacy of the white-rot/brown-rot paradigm for wood decay fungi.</title>
        <authorList>
            <person name="Riley R."/>
            <person name="Salamov A.A."/>
            <person name="Brown D.W."/>
            <person name="Nagy L.G."/>
            <person name="Floudas D."/>
            <person name="Held B.W."/>
            <person name="Levasseur A."/>
            <person name="Lombard V."/>
            <person name="Morin E."/>
            <person name="Otillar R."/>
            <person name="Lindquist E.A."/>
            <person name="Sun H."/>
            <person name="LaButti K.M."/>
            <person name="Schmutz J."/>
            <person name="Jabbour D."/>
            <person name="Luo H."/>
            <person name="Baker S.E."/>
            <person name="Pisabarro A.G."/>
            <person name="Walton J.D."/>
            <person name="Blanchette R.A."/>
            <person name="Henrissat B."/>
            <person name="Martin F."/>
            <person name="Cullen D."/>
            <person name="Hibbett D.S."/>
            <person name="Grigoriev I.V."/>
        </authorList>
    </citation>
    <scope>NUCLEOTIDE SEQUENCE [LARGE SCALE GENOMIC DNA]</scope>
    <source>
        <strain evidence="3">MUCL 33604</strain>
    </source>
</reference>
<feature type="compositionally biased region" description="Basic and acidic residues" evidence="1">
    <location>
        <begin position="672"/>
        <end position="684"/>
    </location>
</feature>
<name>A0A067PSP1_9AGAM</name>
<evidence type="ECO:0000313" key="2">
    <source>
        <dbReference type="EMBL" id="KDQ57838.1"/>
    </source>
</evidence>